<dbReference type="InterPro" id="IPR003718">
    <property type="entry name" value="OsmC/Ohr_fam"/>
</dbReference>
<proteinExistence type="predicted"/>
<dbReference type="SUPFAM" id="SSF82784">
    <property type="entry name" value="OsmC-like"/>
    <property type="match status" value="1"/>
</dbReference>
<organism evidence="1 2">
    <name type="scientific">Chitinophaga dinghuensis</name>
    <dbReference type="NCBI Taxonomy" id="1539050"/>
    <lineage>
        <taxon>Bacteria</taxon>
        <taxon>Pseudomonadati</taxon>
        <taxon>Bacteroidota</taxon>
        <taxon>Chitinophagia</taxon>
        <taxon>Chitinophagales</taxon>
        <taxon>Chitinophagaceae</taxon>
        <taxon>Chitinophaga</taxon>
    </lineage>
</organism>
<keyword evidence="2" id="KW-1185">Reference proteome</keyword>
<sequence length="135" mass="15000">MTMEESVKVSIGNIPYQVSVDTRGHRWLSDEPEDIGGGDTAPSPGELLLSSLGACTAITVKMYANRKKWPLEDVEIELAFNSELKPDPLTTIIERNIVFKGDLTDEQRVRLLQIADACPVHKVLSNPIKIITRQD</sequence>
<evidence type="ECO:0000313" key="2">
    <source>
        <dbReference type="Proteomes" id="UP000249819"/>
    </source>
</evidence>
<gene>
    <name evidence="1" type="ORF">CLV59_106240</name>
</gene>
<dbReference type="InterPro" id="IPR036102">
    <property type="entry name" value="OsmC/Ohrsf"/>
</dbReference>
<evidence type="ECO:0000313" key="1">
    <source>
        <dbReference type="EMBL" id="RAJ79179.1"/>
    </source>
</evidence>
<dbReference type="PANTHER" id="PTHR39624">
    <property type="entry name" value="PROTEIN INVOLVED IN RIMO-MEDIATED BETA-METHYLTHIOLATION OF RIBOSOMAL PROTEIN S12 YCAO"/>
    <property type="match status" value="1"/>
</dbReference>
<dbReference type="Proteomes" id="UP000249819">
    <property type="component" value="Unassembled WGS sequence"/>
</dbReference>
<dbReference type="OrthoDB" id="9791538at2"/>
<name>A0A327VTE3_9BACT</name>
<dbReference type="AlphaFoldDB" id="A0A327VTE3"/>
<dbReference type="PANTHER" id="PTHR39624:SF2">
    <property type="entry name" value="OSMC-LIKE PROTEIN"/>
    <property type="match status" value="1"/>
</dbReference>
<dbReference type="EMBL" id="QLMA01000006">
    <property type="protein sequence ID" value="RAJ79179.1"/>
    <property type="molecule type" value="Genomic_DNA"/>
</dbReference>
<dbReference type="InterPro" id="IPR015946">
    <property type="entry name" value="KH_dom-like_a/b"/>
</dbReference>
<reference evidence="1 2" key="1">
    <citation type="submission" date="2018-06" db="EMBL/GenBank/DDBJ databases">
        <title>Genomic Encyclopedia of Archaeal and Bacterial Type Strains, Phase II (KMG-II): from individual species to whole genera.</title>
        <authorList>
            <person name="Goeker M."/>
        </authorList>
    </citation>
    <scope>NUCLEOTIDE SEQUENCE [LARGE SCALE GENOMIC DNA]</scope>
    <source>
        <strain evidence="1 2">DSM 29821</strain>
    </source>
</reference>
<dbReference type="Pfam" id="PF02566">
    <property type="entry name" value="OsmC"/>
    <property type="match status" value="1"/>
</dbReference>
<protein>
    <submittedName>
        <fullName evidence="1">Putative redox protein</fullName>
    </submittedName>
</protein>
<comment type="caution">
    <text evidence="1">The sequence shown here is derived from an EMBL/GenBank/DDBJ whole genome shotgun (WGS) entry which is preliminary data.</text>
</comment>
<dbReference type="Gene3D" id="3.30.300.20">
    <property type="match status" value="1"/>
</dbReference>
<accession>A0A327VTE3</accession>